<dbReference type="AlphaFoldDB" id="A0A0S4Q0A2"/>
<evidence type="ECO:0000313" key="11">
    <source>
        <dbReference type="Proteomes" id="UP000065734"/>
    </source>
</evidence>
<evidence type="ECO:0000256" key="5">
    <source>
        <dbReference type="ARBA" id="ARBA00022989"/>
    </source>
</evidence>
<feature type="compositionally biased region" description="Basic and acidic residues" evidence="9">
    <location>
        <begin position="366"/>
        <end position="376"/>
    </location>
</feature>
<dbReference type="PANTHER" id="PTHR38766">
    <property type="entry name" value="FLAGELLAR PROTEIN FLIO"/>
    <property type="match status" value="1"/>
</dbReference>
<evidence type="ECO:0000256" key="8">
    <source>
        <dbReference type="ARBA" id="ARBA00037937"/>
    </source>
</evidence>
<name>A0A0S4Q0A2_BLAVI</name>
<feature type="region of interest" description="Disordered" evidence="9">
    <location>
        <begin position="91"/>
        <end position="137"/>
    </location>
</feature>
<evidence type="ECO:0000256" key="7">
    <source>
        <dbReference type="ARBA" id="ARBA00023143"/>
    </source>
</evidence>
<keyword evidence="10" id="KW-0969">Cilium</keyword>
<gene>
    <name evidence="10" type="ORF">BVIRIDIS_04480</name>
</gene>
<evidence type="ECO:0000256" key="6">
    <source>
        <dbReference type="ARBA" id="ARBA00023136"/>
    </source>
</evidence>
<dbReference type="GO" id="GO:0044781">
    <property type="term" value="P:bacterial-type flagellum organization"/>
    <property type="evidence" value="ECO:0007669"/>
    <property type="project" value="InterPro"/>
</dbReference>
<keyword evidence="4" id="KW-0812">Transmembrane</keyword>
<feature type="compositionally biased region" description="Pro residues" evidence="9">
    <location>
        <begin position="206"/>
        <end position="215"/>
    </location>
</feature>
<evidence type="ECO:0000256" key="4">
    <source>
        <dbReference type="ARBA" id="ARBA00022692"/>
    </source>
</evidence>
<feature type="compositionally biased region" description="Basic and acidic residues" evidence="9">
    <location>
        <begin position="170"/>
        <end position="186"/>
    </location>
</feature>
<dbReference type="Pfam" id="PF04347">
    <property type="entry name" value="FliO"/>
    <property type="match status" value="1"/>
</dbReference>
<evidence type="ECO:0000256" key="3">
    <source>
        <dbReference type="ARBA" id="ARBA00022475"/>
    </source>
</evidence>
<proteinExistence type="inferred from homology"/>
<reference evidence="11" key="1">
    <citation type="journal article" date="2016" name="Genome Announc.">
        <title>Revised genome sequence of the purple photosynthetic bacterium Blastochloris viridis.</title>
        <authorList>
            <person name="Liu L.N."/>
            <person name="Faulkner M."/>
            <person name="Liu X."/>
            <person name="Huang F."/>
            <person name="Darby A.C."/>
            <person name="Hall N."/>
        </authorList>
    </citation>
    <scope>NUCLEOTIDE SEQUENCE [LARGE SCALE GENOMIC DNA]</scope>
    <source>
        <strain evidence="11">ATCC 19567 / DSM 133 / F</strain>
    </source>
</reference>
<dbReference type="InterPro" id="IPR022781">
    <property type="entry name" value="Flagellar_biosynth_FliO"/>
</dbReference>
<evidence type="ECO:0000256" key="1">
    <source>
        <dbReference type="ARBA" id="ARBA00004117"/>
    </source>
</evidence>
<sequence length="409" mass="44330">MGSVLKYLVALTFVLGLLGGTLWLVRRFGGGSVIGSSSGRGRMPRLGVMDHATVDGRRRLVLVRRDNVEHLLLIGGPTDIVVESNIVRTAPQPREAPPRDVPVAREAIPRDPSARDPSPRDHVGREMAAREPTARDTMARDMAGAREALAEVRSTMAAEPAPEPAVTRDSPSRPEPRPDTRTETRPDLGQMSGRRERPDMPRPEGIRPPPPSRPEPAPRESLLRSFKPAPRPEPAGTRPPAEPTLGAPAAAARPTPEPQASTPEFAELERLMQPARSEPSRPRPRLSPAEEFAVRRETILTRPSETPVVEPEPAPPPVPRLEIRPEPAAEPRPVPQLAVPPAHEPAAAPVVTPPVPPSDTVLAPDAKAEDMPHVKPIDPQPDTPDDKARTVFDNLEDEMASLLGRGNRP</sequence>
<keyword evidence="10" id="KW-0966">Cell projection</keyword>
<keyword evidence="3" id="KW-1003">Cell membrane</keyword>
<evidence type="ECO:0000256" key="9">
    <source>
        <dbReference type="SAM" id="MobiDB-lite"/>
    </source>
</evidence>
<accession>A0A0S4Q0A2</accession>
<dbReference type="GO" id="GO:0009425">
    <property type="term" value="C:bacterial-type flagellum basal body"/>
    <property type="evidence" value="ECO:0007669"/>
    <property type="project" value="UniProtKB-SubCell"/>
</dbReference>
<dbReference type="InterPro" id="IPR052205">
    <property type="entry name" value="FliO/MopB"/>
</dbReference>
<dbReference type="EMBL" id="LN907867">
    <property type="protein sequence ID" value="CUU41457.1"/>
    <property type="molecule type" value="Genomic_DNA"/>
</dbReference>
<feature type="compositionally biased region" description="Basic and acidic residues" evidence="9">
    <location>
        <begin position="193"/>
        <end position="205"/>
    </location>
</feature>
<feature type="compositionally biased region" description="Low complexity" evidence="9">
    <location>
        <begin position="243"/>
        <end position="260"/>
    </location>
</feature>
<dbReference type="STRING" id="1079.BVIR_1005"/>
<dbReference type="PATRIC" id="fig|1079.7.peg.473"/>
<feature type="compositionally biased region" description="Pro residues" evidence="9">
    <location>
        <begin position="310"/>
        <end position="319"/>
    </location>
</feature>
<dbReference type="Proteomes" id="UP000065734">
    <property type="component" value="Chromosome I"/>
</dbReference>
<keyword evidence="11" id="KW-1185">Reference proteome</keyword>
<dbReference type="OrthoDB" id="8456606at2"/>
<keyword evidence="7" id="KW-0975">Bacterial flagellum</keyword>
<comment type="similarity">
    <text evidence="8">Belongs to the FliO/MopB family.</text>
</comment>
<keyword evidence="6" id="KW-0472">Membrane</keyword>
<evidence type="ECO:0000313" key="10">
    <source>
        <dbReference type="EMBL" id="CUU41457.1"/>
    </source>
</evidence>
<organism evidence="10 11">
    <name type="scientific">Blastochloris viridis</name>
    <name type="common">Rhodopseudomonas viridis</name>
    <dbReference type="NCBI Taxonomy" id="1079"/>
    <lineage>
        <taxon>Bacteria</taxon>
        <taxon>Pseudomonadati</taxon>
        <taxon>Pseudomonadota</taxon>
        <taxon>Alphaproteobacteria</taxon>
        <taxon>Hyphomicrobiales</taxon>
        <taxon>Blastochloridaceae</taxon>
        <taxon>Blastochloris</taxon>
    </lineage>
</organism>
<feature type="region of interest" description="Disordered" evidence="9">
    <location>
        <begin position="149"/>
        <end position="387"/>
    </location>
</feature>
<dbReference type="GO" id="GO:0005886">
    <property type="term" value="C:plasma membrane"/>
    <property type="evidence" value="ECO:0007669"/>
    <property type="project" value="UniProtKB-SubCell"/>
</dbReference>
<keyword evidence="5" id="KW-1133">Transmembrane helix</keyword>
<feature type="compositionally biased region" description="Low complexity" evidence="9">
    <location>
        <begin position="339"/>
        <end position="350"/>
    </location>
</feature>
<evidence type="ECO:0000256" key="2">
    <source>
        <dbReference type="ARBA" id="ARBA00004236"/>
    </source>
</evidence>
<dbReference type="PANTHER" id="PTHR38766:SF1">
    <property type="entry name" value="FLAGELLAR PROTEIN FLIO"/>
    <property type="match status" value="1"/>
</dbReference>
<keyword evidence="10" id="KW-0282">Flagellum</keyword>
<comment type="subcellular location">
    <subcellularLocation>
        <location evidence="1">Bacterial flagellum basal body</location>
    </subcellularLocation>
    <subcellularLocation>
        <location evidence="2">Cell membrane</location>
    </subcellularLocation>
</comment>
<protein>
    <submittedName>
        <fullName evidence="10">Flagellar biosynthetic protein FliO</fullName>
    </submittedName>
</protein>
<feature type="compositionally biased region" description="Basic and acidic residues" evidence="9">
    <location>
        <begin position="107"/>
        <end position="137"/>
    </location>
</feature>